<evidence type="ECO:0000313" key="2">
    <source>
        <dbReference type="Proteomes" id="UP000198541"/>
    </source>
</evidence>
<protein>
    <recommendedName>
        <fullName evidence="3">CRISPR-associated protein, TIGR03984 family</fullName>
    </recommendedName>
</protein>
<sequence length="189" mass="20540">MNEQARSVLTAVLEEGAWSVRQWPGDAAAQTVRSALGHVADLGDPVQGIAYTTSGALLVREAAPELTTRLEGQDRPIALDSVYELRLWAVIGGTAPNGLLAHELRWLNGSGTTEIRIGNREALPADGAEGWQTTSCWTRSNSYLQHRATPPFDDPSKVMTSVEVFAREPAYGNTVFVDEIMTGEWNFNG</sequence>
<accession>A0A1H0ETU8</accession>
<reference evidence="2" key="1">
    <citation type="submission" date="2016-10" db="EMBL/GenBank/DDBJ databases">
        <authorList>
            <person name="Varghese N."/>
            <person name="Submissions S."/>
        </authorList>
    </citation>
    <scope>NUCLEOTIDE SEQUENCE [LARGE SCALE GENOMIC DNA]</scope>
    <source>
        <strain evidence="2">DSM 27982</strain>
    </source>
</reference>
<evidence type="ECO:0000313" key="1">
    <source>
        <dbReference type="EMBL" id="SDN85791.1"/>
    </source>
</evidence>
<name>A0A1H0ETU8_9ACTO</name>
<dbReference type="AlphaFoldDB" id="A0A1H0ETU8"/>
<keyword evidence="2" id="KW-1185">Reference proteome</keyword>
<dbReference type="Proteomes" id="UP000198541">
    <property type="component" value="Unassembled WGS sequence"/>
</dbReference>
<proteinExistence type="predicted"/>
<dbReference type="RefSeq" id="WP_092537767.1">
    <property type="nucleotide sequence ID" value="NZ_FNIM01000019.1"/>
</dbReference>
<gene>
    <name evidence="1" type="ORF">SAMN05216355_1198</name>
</gene>
<dbReference type="EMBL" id="FNIM01000019">
    <property type="protein sequence ID" value="SDN85791.1"/>
    <property type="molecule type" value="Genomic_DNA"/>
</dbReference>
<organism evidence="1 2">
    <name type="scientific">Actinomyces ruminicola</name>
    <dbReference type="NCBI Taxonomy" id="332524"/>
    <lineage>
        <taxon>Bacteria</taxon>
        <taxon>Bacillati</taxon>
        <taxon>Actinomycetota</taxon>
        <taxon>Actinomycetes</taxon>
        <taxon>Actinomycetales</taxon>
        <taxon>Actinomycetaceae</taxon>
        <taxon>Actinomyces</taxon>
    </lineage>
</organism>
<evidence type="ECO:0008006" key="3">
    <source>
        <dbReference type="Google" id="ProtNLM"/>
    </source>
</evidence>